<dbReference type="InterPro" id="IPR050261">
    <property type="entry name" value="FrsA_esterase"/>
</dbReference>
<evidence type="ECO:0000256" key="1">
    <source>
        <dbReference type="SAM" id="Phobius"/>
    </source>
</evidence>
<feature type="transmembrane region" description="Helical" evidence="1">
    <location>
        <begin position="28"/>
        <end position="46"/>
    </location>
</feature>
<dbReference type="SUPFAM" id="SSF53474">
    <property type="entry name" value="alpha/beta-Hydrolases"/>
    <property type="match status" value="1"/>
</dbReference>
<keyword evidence="1" id="KW-0812">Transmembrane</keyword>
<reference evidence="2 3" key="1">
    <citation type="submission" date="2016-10" db="EMBL/GenBank/DDBJ databases">
        <authorList>
            <person name="de Groot N.N."/>
        </authorList>
    </citation>
    <scope>NUCLEOTIDE SEQUENCE [LARGE SCALE GENOMIC DNA]</scope>
    <source>
        <strain evidence="2 3">CGMCC 1.10331</strain>
    </source>
</reference>
<feature type="transmembrane region" description="Helical" evidence="1">
    <location>
        <begin position="126"/>
        <end position="146"/>
    </location>
</feature>
<dbReference type="Gene3D" id="3.40.50.1820">
    <property type="entry name" value="alpha/beta hydrolase"/>
    <property type="match status" value="1"/>
</dbReference>
<feature type="transmembrane region" description="Helical" evidence="1">
    <location>
        <begin position="437"/>
        <end position="460"/>
    </location>
</feature>
<name>A0A1H6CFE4_9EURY</name>
<keyword evidence="3" id="KW-1185">Reference proteome</keyword>
<dbReference type="PANTHER" id="PTHR22946">
    <property type="entry name" value="DIENELACTONE HYDROLASE DOMAIN-CONTAINING PROTEIN-RELATED"/>
    <property type="match status" value="1"/>
</dbReference>
<evidence type="ECO:0000313" key="3">
    <source>
        <dbReference type="Proteomes" id="UP000236740"/>
    </source>
</evidence>
<accession>A0A1H6CFE4</accession>
<evidence type="ECO:0000313" key="2">
    <source>
        <dbReference type="EMBL" id="SEG71731.1"/>
    </source>
</evidence>
<sequence>MLYHGGINPIAAYFPTGGVKAVGTVTGYGSYTLVLVVAGSVLLAVYGSRQLSNRPRVTLAALLSSRSRPVAHAEKGRRSWLSSVTDVRSPIGVSHPIQDRFPGGENSRYYCSLSNQWENMKSRVPAAYVTAVLLVVTVGGIAGWLVPFVQTPNAGGSGYTVEHVYVRADDRITTATLYLPDGDEQVPGIVFGAGSGTAPALYTNYGAALATNGFAVLVAGQTRELETGNPIYWEIRRDTSNIFELAAGNYANWATYLASHPRVDEDRLVLAGHSGGANSAYRVAYERDTEGVVAIAGRFPPETDEPFPTNLLLATGSEDSLVPPSKLTNVSAQLTGTALQPGHQVGSFENGTATRVTVAEGATHLSEADDPVLVRESAEWALRSVGESPPETLDITVRSIGSVLYQFLFGLVGILAGTALTKRALASRLDDRQRRDGIVALVWLVGFTVILHTTVSQRVYHFGPMPAQATKYVLLGGLLLGIGFLLDRVASSRSWADSRVGSALFDLGFLVGPVGAFVLLSTQFVTFQLVTTVVLSSVALLVLAAVLSELAVLKLERRFRWTVVGIVVLWLVPAIVPPYL</sequence>
<feature type="transmembrane region" description="Helical" evidence="1">
    <location>
        <begin position="403"/>
        <end position="425"/>
    </location>
</feature>
<proteinExistence type="predicted"/>
<gene>
    <name evidence="2" type="ORF">SAMN04488133_3426</name>
</gene>
<feature type="transmembrane region" description="Helical" evidence="1">
    <location>
        <begin position="559"/>
        <end position="576"/>
    </location>
</feature>
<organism evidence="2 3">
    <name type="scientific">Halobellus limi</name>
    <dbReference type="NCBI Taxonomy" id="699433"/>
    <lineage>
        <taxon>Archaea</taxon>
        <taxon>Methanobacteriati</taxon>
        <taxon>Methanobacteriota</taxon>
        <taxon>Stenosarchaea group</taxon>
        <taxon>Halobacteria</taxon>
        <taxon>Halobacteriales</taxon>
        <taxon>Haloferacaceae</taxon>
        <taxon>Halobellus</taxon>
    </lineage>
</organism>
<protein>
    <submittedName>
        <fullName evidence="2">Predicted esterase</fullName>
    </submittedName>
</protein>
<keyword evidence="1" id="KW-0472">Membrane</keyword>
<dbReference type="Proteomes" id="UP000236740">
    <property type="component" value="Unassembled WGS sequence"/>
</dbReference>
<keyword evidence="1" id="KW-1133">Transmembrane helix</keyword>
<dbReference type="InterPro" id="IPR029058">
    <property type="entry name" value="AB_hydrolase_fold"/>
</dbReference>
<feature type="transmembrane region" description="Helical" evidence="1">
    <location>
        <begin position="472"/>
        <end position="490"/>
    </location>
</feature>
<feature type="transmembrane region" description="Helical" evidence="1">
    <location>
        <begin position="526"/>
        <end position="547"/>
    </location>
</feature>
<feature type="transmembrane region" description="Helical" evidence="1">
    <location>
        <begin position="502"/>
        <end position="520"/>
    </location>
</feature>
<dbReference type="AlphaFoldDB" id="A0A1H6CFE4"/>
<dbReference type="EMBL" id="FNVN01000007">
    <property type="protein sequence ID" value="SEG71731.1"/>
    <property type="molecule type" value="Genomic_DNA"/>
</dbReference>